<dbReference type="RefSeq" id="WP_205293546.1">
    <property type="nucleotide sequence ID" value="NZ_CP070368.1"/>
</dbReference>
<dbReference type="EMBL" id="CP070368">
    <property type="protein sequence ID" value="QRZ12514.1"/>
    <property type="molecule type" value="Genomic_DNA"/>
</dbReference>
<dbReference type="InterPro" id="IPR018912">
    <property type="entry name" value="DUF2478"/>
</dbReference>
<keyword evidence="2" id="KW-1185">Reference proteome</keyword>
<name>A0ABX7JFL3_9RHOB</name>
<gene>
    <name evidence="1" type="ORF">JWJ88_07785</name>
</gene>
<dbReference type="Proteomes" id="UP000663629">
    <property type="component" value="Chromosome 1"/>
</dbReference>
<organism evidence="1 2">
    <name type="scientific">Paracoccus methylovorus</name>
    <dbReference type="NCBI Taxonomy" id="2812658"/>
    <lineage>
        <taxon>Bacteria</taxon>
        <taxon>Pseudomonadati</taxon>
        <taxon>Pseudomonadota</taxon>
        <taxon>Alphaproteobacteria</taxon>
        <taxon>Rhodobacterales</taxon>
        <taxon>Paracoccaceae</taxon>
        <taxon>Paracoccus</taxon>
    </lineage>
</organism>
<accession>A0ABX7JFL3</accession>
<sequence>MDIRYVCSDDDRRAGEVLAAVAERAKQAGLNLAGTVPAPTRGAAGEKCHIVLALLPDGEERDISISMPVEVPGCRLDPGALEQAVLVVQERLPTAQALIVNTFGKQEAAGRGLVAAIGDACERDIPVLVGVSRQWLDAFLAFVDGRALPLPADEDRIFSWLNMTCLREAAA</sequence>
<evidence type="ECO:0000313" key="1">
    <source>
        <dbReference type="EMBL" id="QRZ12514.1"/>
    </source>
</evidence>
<evidence type="ECO:0000313" key="2">
    <source>
        <dbReference type="Proteomes" id="UP000663629"/>
    </source>
</evidence>
<protein>
    <submittedName>
        <fullName evidence="1">DUF2478 domain-containing protein</fullName>
    </submittedName>
</protein>
<proteinExistence type="predicted"/>
<reference evidence="1 2" key="1">
    <citation type="submission" date="2021-02" db="EMBL/GenBank/DDBJ databases">
        <title>Paracoccus methylovroum sp.nov., a new methanol and methylamine utilizing methylotrophic denitrifer.</title>
        <authorList>
            <person name="Timsy T."/>
            <person name="Behrendt U."/>
            <person name="Ulrich A."/>
            <person name="Spanner T."/>
            <person name="Foesel B.U."/>
            <person name="Horn M.A."/>
            <person name="Kolb S."/>
        </authorList>
    </citation>
    <scope>NUCLEOTIDE SEQUENCE [LARGE SCALE GENOMIC DNA]</scope>
    <source>
        <strain evidence="1 2">H4-D09</strain>
    </source>
</reference>
<dbReference type="Pfam" id="PF10649">
    <property type="entry name" value="DUF2478"/>
    <property type="match status" value="1"/>
</dbReference>